<evidence type="ECO:0000256" key="4">
    <source>
        <dbReference type="ARBA" id="ARBA00022692"/>
    </source>
</evidence>
<feature type="domain" description="Anoctamin dimerisation" evidence="11">
    <location>
        <begin position="223"/>
        <end position="448"/>
    </location>
</feature>
<evidence type="ECO:0000313" key="13">
    <source>
        <dbReference type="Proteomes" id="UP001642540"/>
    </source>
</evidence>
<reference evidence="12 13" key="1">
    <citation type="submission" date="2024-08" db="EMBL/GenBank/DDBJ databases">
        <authorList>
            <person name="Cucini C."/>
            <person name="Frati F."/>
        </authorList>
    </citation>
    <scope>NUCLEOTIDE SEQUENCE [LARGE SCALE GENOMIC DNA]</scope>
</reference>
<evidence type="ECO:0000313" key="12">
    <source>
        <dbReference type="EMBL" id="CAL8116030.1"/>
    </source>
</evidence>
<evidence type="ECO:0000256" key="6">
    <source>
        <dbReference type="ARBA" id="ARBA00023136"/>
    </source>
</evidence>
<evidence type="ECO:0000256" key="3">
    <source>
        <dbReference type="ARBA" id="ARBA00022475"/>
    </source>
</evidence>
<keyword evidence="13" id="KW-1185">Reference proteome</keyword>
<evidence type="ECO:0000256" key="7">
    <source>
        <dbReference type="ARBA" id="ARBA00023180"/>
    </source>
</evidence>
<dbReference type="EMBL" id="CAXLJM020000051">
    <property type="protein sequence ID" value="CAL8116030.1"/>
    <property type="molecule type" value="Genomic_DNA"/>
</dbReference>
<feature type="transmembrane region" description="Helical" evidence="8">
    <location>
        <begin position="842"/>
        <end position="864"/>
    </location>
</feature>
<feature type="region of interest" description="Disordered" evidence="9">
    <location>
        <begin position="73"/>
        <end position="122"/>
    </location>
</feature>
<keyword evidence="6 8" id="KW-0472">Membrane</keyword>
<dbReference type="InterPro" id="IPR007632">
    <property type="entry name" value="Anoctamin"/>
</dbReference>
<comment type="subcellular location">
    <subcellularLocation>
        <location evidence="1">Cell membrane</location>
        <topology evidence="1">Multi-pass membrane protein</topology>
    </subcellularLocation>
    <subcellularLocation>
        <location evidence="8">Membrane</location>
        <topology evidence="8">Multi-pass membrane protein</topology>
    </subcellularLocation>
</comment>
<feature type="transmembrane region" description="Helical" evidence="8">
    <location>
        <begin position="1002"/>
        <end position="1023"/>
    </location>
</feature>
<dbReference type="PANTHER" id="PTHR12308:SF84">
    <property type="entry name" value="ANOCTAMIN"/>
    <property type="match status" value="1"/>
</dbReference>
<feature type="compositionally biased region" description="Low complexity" evidence="9">
    <location>
        <begin position="205"/>
        <end position="216"/>
    </location>
</feature>
<feature type="region of interest" description="Disordered" evidence="9">
    <location>
        <begin position="1100"/>
        <end position="1121"/>
    </location>
</feature>
<evidence type="ECO:0000259" key="11">
    <source>
        <dbReference type="Pfam" id="PF16178"/>
    </source>
</evidence>
<feature type="domain" description="Anoctamin transmembrane" evidence="10">
    <location>
        <begin position="451"/>
        <end position="1037"/>
    </location>
</feature>
<dbReference type="Proteomes" id="UP001642540">
    <property type="component" value="Unassembled WGS sequence"/>
</dbReference>
<dbReference type="PANTHER" id="PTHR12308">
    <property type="entry name" value="ANOCTAMIN"/>
    <property type="match status" value="1"/>
</dbReference>
<dbReference type="Pfam" id="PF04547">
    <property type="entry name" value="Anoctamin"/>
    <property type="match status" value="1"/>
</dbReference>
<feature type="region of interest" description="Disordered" evidence="9">
    <location>
        <begin position="194"/>
        <end position="216"/>
    </location>
</feature>
<accession>A0ABP1R4R3</accession>
<evidence type="ECO:0000259" key="10">
    <source>
        <dbReference type="Pfam" id="PF04547"/>
    </source>
</evidence>
<proteinExistence type="inferred from homology"/>
<evidence type="ECO:0000256" key="8">
    <source>
        <dbReference type="RuleBase" id="RU280814"/>
    </source>
</evidence>
<gene>
    <name evidence="12" type="ORF">ODALV1_LOCUS17124</name>
</gene>
<protein>
    <recommendedName>
        <fullName evidence="8">Anoctamin</fullName>
    </recommendedName>
</protein>
<feature type="transmembrane region" description="Helical" evidence="8">
    <location>
        <begin position="542"/>
        <end position="561"/>
    </location>
</feature>
<evidence type="ECO:0000256" key="2">
    <source>
        <dbReference type="ARBA" id="ARBA00009671"/>
    </source>
</evidence>
<comment type="caution">
    <text evidence="8">Lacks conserved residue(s) required for the propagation of feature annotation.</text>
</comment>
<keyword evidence="4 8" id="KW-0812">Transmembrane</keyword>
<keyword evidence="7" id="KW-0325">Glycoprotein</keyword>
<dbReference type="InterPro" id="IPR032394">
    <property type="entry name" value="Anoct_dimer"/>
</dbReference>
<feature type="transmembrane region" description="Helical" evidence="8">
    <location>
        <begin position="716"/>
        <end position="737"/>
    </location>
</feature>
<evidence type="ECO:0000256" key="9">
    <source>
        <dbReference type="SAM" id="MobiDB-lite"/>
    </source>
</evidence>
<dbReference type="Pfam" id="PF16178">
    <property type="entry name" value="Anoct_dimer"/>
    <property type="match status" value="1"/>
</dbReference>
<feature type="transmembrane region" description="Helical" evidence="8">
    <location>
        <begin position="669"/>
        <end position="688"/>
    </location>
</feature>
<feature type="transmembrane region" description="Helical" evidence="8">
    <location>
        <begin position="462"/>
        <end position="489"/>
    </location>
</feature>
<comment type="caution">
    <text evidence="12">The sequence shown here is derived from an EMBL/GenBank/DDBJ whole genome shotgun (WGS) entry which is preliminary data.</text>
</comment>
<evidence type="ECO:0000256" key="1">
    <source>
        <dbReference type="ARBA" id="ARBA00004651"/>
    </source>
</evidence>
<keyword evidence="5 8" id="KW-1133">Transmembrane helix</keyword>
<feature type="transmembrane region" description="Helical" evidence="8">
    <location>
        <begin position="622"/>
        <end position="649"/>
    </location>
</feature>
<organism evidence="12 13">
    <name type="scientific">Orchesella dallaii</name>
    <dbReference type="NCBI Taxonomy" id="48710"/>
    <lineage>
        <taxon>Eukaryota</taxon>
        <taxon>Metazoa</taxon>
        <taxon>Ecdysozoa</taxon>
        <taxon>Arthropoda</taxon>
        <taxon>Hexapoda</taxon>
        <taxon>Collembola</taxon>
        <taxon>Entomobryomorpha</taxon>
        <taxon>Entomobryoidea</taxon>
        <taxon>Orchesellidae</taxon>
        <taxon>Orchesellinae</taxon>
        <taxon>Orchesella</taxon>
    </lineage>
</organism>
<evidence type="ECO:0000256" key="5">
    <source>
        <dbReference type="ARBA" id="ARBA00022989"/>
    </source>
</evidence>
<sequence length="1121" mass="129972">MEVNMELKRPDTVSQELGSLSLENIPPIPHMVVREFPTMHNDPISIHNQQNGAQLDDDTENYYSNGSVRFSSSKYGQHSSYVRNQRNHQSSHYTRRTQIHDYSSRNSNGYGGRAVSHKSTRSSLSNSKVLIDTDKMVDSNFTITQKTENDYQQFISQFGHVAYQKPDPESDRIKREGYDNPGLILDLETETAARNSSPVLSRRPTTASSASSTSTSSYRDTLYLNDGIKKIDLMIVYEDDLDFSKEQRRKTFLRNLVSEGLELEIENPDPVRRKMQDIRTHFVKIHAPWPVLTKYAEIMNMKMPIKDKPTGETIETTSFWKNLHRLKLFDYNHERIPAEPSFFLASFSRQKEECFIIKDRETFFTPAQRSQIVWKILTRTGFDEKIRDKPGVHQTGIRRLLNDKTFSATFPLHDGPYDEDDFNGEPNDRRLLYTEWAHFSNWYKKQPLWLIRRYFGDKVGLYFAWLGFYTAMLIPASVVGILCFLFGVVTVGTDYNTPSREICDPAIGGKIIMCPLCGKCELWELQDSCTFSKLTYFFDNPATVFFAIFMAFWATSFLEFWKRKHAVISWEWDLHNYEVEEEPRPEFEAAVTTFRINPVTQTAEPYLSFWSKALRMMIVSSLVFLLLFIVAFVVVGIIIYRLVMMSLLYTPRNSSVVTDKRIEFFQNNAKIITSVTAAVINLVIVVFLQNRVYYNVAIWLTNSEYPRTQTEYEDSFTFKMFLFQFINYYSYLIYIAFFKGRFFRHPGDDSSNSFEKIRGDMCDPAGCLSELFIQLSIIMIGKQFFNNFMELLMPTMSNWCRRIKYSSAGDPDAPGFLTRWEQDYNLKKADQLALFQEYLEMVIQYGFVTLFVAAFPLAPFFALLNNVVEIRLDAFKWITQLRRPLAERVEDIGAWYGILQGITYTAVVTNAFVIAYTSDIIPRLVYKYTNENGTLEGYIENSLSTYPTARYNLSYQQEFRKNLTITPTEKCFYRGYYETPNATDTGPFHPTYKYYHIQAARLAFVAVFEHLAFALTGIMAFAIPDVPREISVQIQREKLLATEALYESDLARLKRESEAHTLDLEEVAGARRASITLQNSFLTQIQHSMETQQQLTRSIVGNSKSNNTPPSNPDLNRIHFD</sequence>
<dbReference type="InterPro" id="IPR049452">
    <property type="entry name" value="Anoctamin_TM"/>
</dbReference>
<keyword evidence="3" id="KW-1003">Cell membrane</keyword>
<feature type="compositionally biased region" description="Polar residues" evidence="9">
    <location>
        <begin position="73"/>
        <end position="92"/>
    </location>
</feature>
<name>A0ABP1R4R3_9HEXA</name>
<comment type="similarity">
    <text evidence="2 8">Belongs to the anoctamin family.</text>
</comment>